<protein>
    <submittedName>
        <fullName evidence="1">Uncharacterized protein</fullName>
    </submittedName>
</protein>
<evidence type="ECO:0000313" key="2">
    <source>
        <dbReference type="Proteomes" id="UP000249915"/>
    </source>
</evidence>
<accession>A0A2V4AG47</accession>
<dbReference type="Proteomes" id="UP000249915">
    <property type="component" value="Unassembled WGS sequence"/>
</dbReference>
<dbReference type="AlphaFoldDB" id="A0A2V4AG47"/>
<organism evidence="1 2">
    <name type="scientific">Prauserella muralis</name>
    <dbReference type="NCBI Taxonomy" id="588067"/>
    <lineage>
        <taxon>Bacteria</taxon>
        <taxon>Bacillati</taxon>
        <taxon>Actinomycetota</taxon>
        <taxon>Actinomycetes</taxon>
        <taxon>Pseudonocardiales</taxon>
        <taxon>Pseudonocardiaceae</taxon>
        <taxon>Prauserella</taxon>
    </lineage>
</organism>
<evidence type="ECO:0000313" key="1">
    <source>
        <dbReference type="EMBL" id="PXY18902.1"/>
    </source>
</evidence>
<keyword evidence="2" id="KW-1185">Reference proteome</keyword>
<sequence>MTATYTEFVRRAYLGEVFGAAFLAELIDRGHHPERLSQLRLLHALENATRRRLARHVGTAELANESAQQITEACDFALKVAAMTWTGFMRETVRIAEAALPHFERMLDLAPPAARDDMHAALDHERSLLEFAGQALTAAPSDAALVRHLSTYAPEKLPRGTGQRQ</sequence>
<gene>
    <name evidence="1" type="ORF">BAY60_29130</name>
</gene>
<comment type="caution">
    <text evidence="1">The sequence shown here is derived from an EMBL/GenBank/DDBJ whole genome shotgun (WGS) entry which is preliminary data.</text>
</comment>
<proteinExistence type="predicted"/>
<reference evidence="1 2" key="1">
    <citation type="submission" date="2016-07" db="EMBL/GenBank/DDBJ databases">
        <title>Draft genome sequence of Prauserella muralis DSM 45305, isolated from a mould-covered wall in an indoor environment.</title>
        <authorList>
            <person name="Ruckert C."/>
            <person name="Albersmeier A."/>
            <person name="Jiang C.-L."/>
            <person name="Jiang Y."/>
            <person name="Kalinowski J."/>
            <person name="Schneider O."/>
            <person name="Winkler A."/>
            <person name="Zotchev S.B."/>
        </authorList>
    </citation>
    <scope>NUCLEOTIDE SEQUENCE [LARGE SCALE GENOMIC DNA]</scope>
    <source>
        <strain evidence="1 2">DSM 45305</strain>
    </source>
</reference>
<dbReference type="EMBL" id="MASW01000007">
    <property type="protein sequence ID" value="PXY18902.1"/>
    <property type="molecule type" value="Genomic_DNA"/>
</dbReference>
<name>A0A2V4AG47_9PSEU</name>